<dbReference type="Proteomes" id="UP001234297">
    <property type="component" value="Chromosome 8"/>
</dbReference>
<gene>
    <name evidence="1" type="ORF">MRB53_026359</name>
</gene>
<keyword evidence="2" id="KW-1185">Reference proteome</keyword>
<reference evidence="1 2" key="1">
    <citation type="journal article" date="2022" name="Hortic Res">
        <title>A haplotype resolved chromosomal level avocado genome allows analysis of novel avocado genes.</title>
        <authorList>
            <person name="Nath O."/>
            <person name="Fletcher S.J."/>
            <person name="Hayward A."/>
            <person name="Shaw L.M."/>
            <person name="Masouleh A.K."/>
            <person name="Furtado A."/>
            <person name="Henry R.J."/>
            <person name="Mitter N."/>
        </authorList>
    </citation>
    <scope>NUCLEOTIDE SEQUENCE [LARGE SCALE GENOMIC DNA]</scope>
    <source>
        <strain evidence="2">cv. Hass</strain>
    </source>
</reference>
<evidence type="ECO:0000313" key="2">
    <source>
        <dbReference type="Proteomes" id="UP001234297"/>
    </source>
</evidence>
<sequence length="219" mass="24362">MALISSYRSVAKRSHRTTGTMYPKVKVRGEEEEHDDPLRLQEEKNSLLLRIFESISLQNHCTPGNEYCNISPPHARIPKSYVPNVPMPSVAISKDITHRSPGKNNEETDEKSRTHIRASPVPRPRAVLSSPDNDGMVGSRNRLSRERDPLSTAHNSGQNKLVQGNQVLKNVNTDGPVRTTRVSKEADSMTSPKEKHTAKLTTPRQKSSLRKAKASNGSL</sequence>
<proteinExistence type="predicted"/>
<name>A0ACC2LI54_PERAE</name>
<evidence type="ECO:0000313" key="1">
    <source>
        <dbReference type="EMBL" id="KAJ8633023.1"/>
    </source>
</evidence>
<dbReference type="EMBL" id="CM056816">
    <property type="protein sequence ID" value="KAJ8633023.1"/>
    <property type="molecule type" value="Genomic_DNA"/>
</dbReference>
<organism evidence="1 2">
    <name type="scientific">Persea americana</name>
    <name type="common">Avocado</name>
    <dbReference type="NCBI Taxonomy" id="3435"/>
    <lineage>
        <taxon>Eukaryota</taxon>
        <taxon>Viridiplantae</taxon>
        <taxon>Streptophyta</taxon>
        <taxon>Embryophyta</taxon>
        <taxon>Tracheophyta</taxon>
        <taxon>Spermatophyta</taxon>
        <taxon>Magnoliopsida</taxon>
        <taxon>Magnoliidae</taxon>
        <taxon>Laurales</taxon>
        <taxon>Lauraceae</taxon>
        <taxon>Persea</taxon>
    </lineage>
</organism>
<protein>
    <submittedName>
        <fullName evidence="1">Uncharacterized protein</fullName>
    </submittedName>
</protein>
<accession>A0ACC2LI54</accession>
<comment type="caution">
    <text evidence="1">The sequence shown here is derived from an EMBL/GenBank/DDBJ whole genome shotgun (WGS) entry which is preliminary data.</text>
</comment>